<organism evidence="1 2">
    <name type="scientific">Araneus ventricosus</name>
    <name type="common">Orbweaver spider</name>
    <name type="synonym">Epeira ventricosa</name>
    <dbReference type="NCBI Taxonomy" id="182803"/>
    <lineage>
        <taxon>Eukaryota</taxon>
        <taxon>Metazoa</taxon>
        <taxon>Ecdysozoa</taxon>
        <taxon>Arthropoda</taxon>
        <taxon>Chelicerata</taxon>
        <taxon>Arachnida</taxon>
        <taxon>Araneae</taxon>
        <taxon>Araneomorphae</taxon>
        <taxon>Entelegynae</taxon>
        <taxon>Araneoidea</taxon>
        <taxon>Araneidae</taxon>
        <taxon>Araneus</taxon>
    </lineage>
</organism>
<dbReference type="Proteomes" id="UP000499080">
    <property type="component" value="Unassembled WGS sequence"/>
</dbReference>
<dbReference type="EMBL" id="BGPR01011411">
    <property type="protein sequence ID" value="GBN51183.1"/>
    <property type="molecule type" value="Genomic_DNA"/>
</dbReference>
<dbReference type="AlphaFoldDB" id="A0A4Y2PJS2"/>
<evidence type="ECO:0000313" key="1">
    <source>
        <dbReference type="EMBL" id="GBN51183.1"/>
    </source>
</evidence>
<gene>
    <name evidence="1" type="ORF">AVEN_103378_1</name>
</gene>
<protein>
    <submittedName>
        <fullName evidence="1">Uncharacterized protein</fullName>
    </submittedName>
</protein>
<proteinExistence type="predicted"/>
<name>A0A4Y2PJS2_ARAVE</name>
<dbReference type="OrthoDB" id="7964316at2759"/>
<comment type="caution">
    <text evidence="1">The sequence shown here is derived from an EMBL/GenBank/DDBJ whole genome shotgun (WGS) entry which is preliminary data.</text>
</comment>
<evidence type="ECO:0000313" key="2">
    <source>
        <dbReference type="Proteomes" id="UP000499080"/>
    </source>
</evidence>
<keyword evidence="2" id="KW-1185">Reference proteome</keyword>
<reference evidence="1 2" key="1">
    <citation type="journal article" date="2019" name="Sci. Rep.">
        <title>Orb-weaving spider Araneus ventricosus genome elucidates the spidroin gene catalogue.</title>
        <authorList>
            <person name="Kono N."/>
            <person name="Nakamura H."/>
            <person name="Ohtoshi R."/>
            <person name="Moran D.A.P."/>
            <person name="Shinohara A."/>
            <person name="Yoshida Y."/>
            <person name="Fujiwara M."/>
            <person name="Mori M."/>
            <person name="Tomita M."/>
            <person name="Arakawa K."/>
        </authorList>
    </citation>
    <scope>NUCLEOTIDE SEQUENCE [LARGE SCALE GENOMIC DNA]</scope>
</reference>
<sequence length="147" mass="17338">MFKKVSKLKKYKNNGIAVITKDQTERKAFLDELSSPPKVQEKITPVLPAMRHPSLILYNVPNEIKEEIHQELSSTVNLENNLKVRFKFRGREESTTNWVPETPGPILKTLKKIRRPHIKWNTIEIREFFHIQKCNFCQGFRHVTMIN</sequence>
<accession>A0A4Y2PJS2</accession>